<dbReference type="VEuPathDB" id="FungiDB:C5L36_0A04030"/>
<keyword evidence="3 7" id="KW-0812">Transmembrane</keyword>
<feature type="region of interest" description="Disordered" evidence="6">
    <location>
        <begin position="66"/>
        <end position="111"/>
    </location>
</feature>
<evidence type="ECO:0000256" key="1">
    <source>
        <dbReference type="ARBA" id="ARBA00004141"/>
    </source>
</evidence>
<evidence type="ECO:0000313" key="9">
    <source>
        <dbReference type="Proteomes" id="UP000195871"/>
    </source>
</evidence>
<keyword evidence="4 7" id="KW-1133">Transmembrane helix</keyword>
<evidence type="ECO:0000256" key="4">
    <source>
        <dbReference type="ARBA" id="ARBA00022989"/>
    </source>
</evidence>
<evidence type="ECO:0000256" key="5">
    <source>
        <dbReference type="ARBA" id="ARBA00023136"/>
    </source>
</evidence>
<dbReference type="GO" id="GO:0016020">
    <property type="term" value="C:membrane"/>
    <property type="evidence" value="ECO:0007669"/>
    <property type="project" value="UniProtKB-SubCell"/>
</dbReference>
<evidence type="ECO:0000256" key="3">
    <source>
        <dbReference type="ARBA" id="ARBA00022692"/>
    </source>
</evidence>
<dbReference type="InterPro" id="IPR045069">
    <property type="entry name" value="MATE_euk"/>
</dbReference>
<feature type="compositionally biased region" description="Low complexity" evidence="6">
    <location>
        <begin position="75"/>
        <end position="87"/>
    </location>
</feature>
<feature type="transmembrane region" description="Helical" evidence="7">
    <location>
        <begin position="382"/>
        <end position="411"/>
    </location>
</feature>
<dbReference type="PANTHER" id="PTHR11206">
    <property type="entry name" value="MULTIDRUG RESISTANCE PROTEIN"/>
    <property type="match status" value="1"/>
</dbReference>
<accession>A0A1Z8JRS5</accession>
<feature type="transmembrane region" description="Helical" evidence="7">
    <location>
        <begin position="246"/>
        <end position="270"/>
    </location>
</feature>
<dbReference type="GO" id="GO:0042910">
    <property type="term" value="F:xenobiotic transmembrane transporter activity"/>
    <property type="evidence" value="ECO:0007669"/>
    <property type="project" value="InterPro"/>
</dbReference>
<dbReference type="EMBL" id="NHMM01000002">
    <property type="protein sequence ID" value="OUT23294.1"/>
    <property type="molecule type" value="Genomic_DNA"/>
</dbReference>
<protein>
    <recommendedName>
        <fullName evidence="10">Ethionine resistance-conferring protein 1</fullName>
    </recommendedName>
</protein>
<comment type="caution">
    <text evidence="8">The sequence shown here is derived from an EMBL/GenBank/DDBJ whole genome shotgun (WGS) entry which is preliminary data.</text>
</comment>
<comment type="similarity">
    <text evidence="2">Belongs to the multi antimicrobial extrusion (MATE) (TC 2.A.66.1) family.</text>
</comment>
<keyword evidence="5 7" id="KW-0472">Membrane</keyword>
<dbReference type="NCBIfam" id="TIGR00797">
    <property type="entry name" value="matE"/>
    <property type="match status" value="1"/>
</dbReference>
<evidence type="ECO:0008006" key="10">
    <source>
        <dbReference type="Google" id="ProtNLM"/>
    </source>
</evidence>
<feature type="transmembrane region" description="Helical" evidence="7">
    <location>
        <begin position="291"/>
        <end position="313"/>
    </location>
</feature>
<dbReference type="CDD" id="cd13132">
    <property type="entry name" value="MATE_eukaryotic"/>
    <property type="match status" value="1"/>
</dbReference>
<dbReference type="GO" id="GO:1990961">
    <property type="term" value="P:xenobiotic detoxification by transmembrane export across the plasma membrane"/>
    <property type="evidence" value="ECO:0007669"/>
    <property type="project" value="InterPro"/>
</dbReference>
<sequence length="661" mass="72328">MTHQFTHTTSERRASTAIVGSVGRPGLFVPQDFIKYNKDQIGSALTSLEDGLDPDELEQDELEGGYPLYADEGNDSTNDNGNDNGNGNDDDPSMSSRLLTPHRPCHSNSFSNANSRRQSFLLSEEAALLKANRIPIRRLSTGLENTTSLYSSTNNSTGVAERSNAAEYNYISPNNICTDRVCDLENDEAIVESWDAAVKMGKLKTTVAIELKSISRSSIPLVITFLLQNSLSVCSILAVGHISSEALAGITLGSMTCNITAIATIAGLASSLDTFLPQAYGAKKYHLVGIIFQRCVVLIFTIMSLVCLSWWFFAERILINFLPDPKSANYATQYLKVNSFGIPGYILFETGKRFLQCQGIFDASTYVLFVCAPLNALMNYTLVWVMGLGFIGAPIAVSITYTLMAVGLYLYTTRTRNQINPMKCWTKFEISRVCRNWGELVKLSIPNLIMIVSEFLSFELMTLLSSYLGTKPLAAQSILATMASLTYQIPYGVSIGAGTRIANFLGAQLPESAFIACKSSFIFTLVIATLNCSIFLFGKGFIASIFTNDEEVIELSSRVFPWLAFMQIFDALNSTSAGCLRGQGLQRIGGYVNLFSYYIVGLPLAAFFAFSWPAAHPMGLSGLWAGSTVALIIIGCVQSYCVLNANFDQLVDDAIRRSNSY</sequence>
<feature type="transmembrane region" description="Helical" evidence="7">
    <location>
        <begin position="559"/>
        <end position="580"/>
    </location>
</feature>
<feature type="transmembrane region" description="Helical" evidence="7">
    <location>
        <begin position="624"/>
        <end position="647"/>
    </location>
</feature>
<evidence type="ECO:0000256" key="2">
    <source>
        <dbReference type="ARBA" id="ARBA00010199"/>
    </source>
</evidence>
<dbReference type="GO" id="GO:0015297">
    <property type="term" value="F:antiporter activity"/>
    <property type="evidence" value="ECO:0007669"/>
    <property type="project" value="InterPro"/>
</dbReference>
<dbReference type="Proteomes" id="UP000195871">
    <property type="component" value="Unassembled WGS sequence"/>
</dbReference>
<evidence type="ECO:0000256" key="7">
    <source>
        <dbReference type="SAM" id="Phobius"/>
    </source>
</evidence>
<proteinExistence type="inferred from homology"/>
<feature type="transmembrane region" description="Helical" evidence="7">
    <location>
        <begin position="219"/>
        <end position="240"/>
    </location>
</feature>
<feature type="transmembrane region" description="Helical" evidence="7">
    <location>
        <begin position="592"/>
        <end position="612"/>
    </location>
</feature>
<feature type="transmembrane region" description="Helical" evidence="7">
    <location>
        <begin position="521"/>
        <end position="547"/>
    </location>
</feature>
<reference evidence="8 9" key="1">
    <citation type="submission" date="2017-05" db="EMBL/GenBank/DDBJ databases">
        <title>The Genome Sequence of Candida krusei Ckrusei653.</title>
        <authorList>
            <person name="Cuomo C."/>
            <person name="Forche A."/>
            <person name="Young S."/>
            <person name="Abouelleil A."/>
            <person name="Cao P."/>
            <person name="Chapman S."/>
            <person name="Cusick C."/>
            <person name="Shea T."/>
            <person name="Nusbaum C."/>
            <person name="Birren B."/>
        </authorList>
    </citation>
    <scope>NUCLEOTIDE SEQUENCE [LARGE SCALE GENOMIC DNA]</scope>
    <source>
        <strain evidence="8 9">Ckrusei653</strain>
    </source>
</reference>
<organism evidence="8 9">
    <name type="scientific">Pichia kudriavzevii</name>
    <name type="common">Yeast</name>
    <name type="synonym">Issatchenkia orientalis</name>
    <dbReference type="NCBI Taxonomy" id="4909"/>
    <lineage>
        <taxon>Eukaryota</taxon>
        <taxon>Fungi</taxon>
        <taxon>Dikarya</taxon>
        <taxon>Ascomycota</taxon>
        <taxon>Saccharomycotina</taxon>
        <taxon>Pichiomycetes</taxon>
        <taxon>Pichiales</taxon>
        <taxon>Pichiaceae</taxon>
        <taxon>Pichia</taxon>
    </lineage>
</organism>
<evidence type="ECO:0000313" key="8">
    <source>
        <dbReference type="EMBL" id="OUT23294.1"/>
    </source>
</evidence>
<dbReference type="Pfam" id="PF01554">
    <property type="entry name" value="MatE"/>
    <property type="match status" value="2"/>
</dbReference>
<name>A0A1Z8JRS5_PICKU</name>
<comment type="subcellular location">
    <subcellularLocation>
        <location evidence="1">Membrane</location>
        <topology evidence="1">Multi-pass membrane protein</topology>
    </subcellularLocation>
</comment>
<evidence type="ECO:0000256" key="6">
    <source>
        <dbReference type="SAM" id="MobiDB-lite"/>
    </source>
</evidence>
<gene>
    <name evidence="8" type="ORF">CAS74_001612</name>
</gene>
<dbReference type="AlphaFoldDB" id="A0A1Z8JRS5"/>
<dbReference type="InterPro" id="IPR002528">
    <property type="entry name" value="MATE_fam"/>
</dbReference>